<proteinExistence type="predicted"/>
<evidence type="ECO:0000313" key="2">
    <source>
        <dbReference type="EMBL" id="CAJ0933259.1"/>
    </source>
</evidence>
<name>A0ABN9LA55_9NEOB</name>
<dbReference type="Proteomes" id="UP001176940">
    <property type="component" value="Unassembled WGS sequence"/>
</dbReference>
<protein>
    <submittedName>
        <fullName evidence="2">Uncharacterized protein</fullName>
    </submittedName>
</protein>
<keyword evidence="3" id="KW-1185">Reference proteome</keyword>
<dbReference type="PANTHER" id="PTHR47899">
    <property type="entry name" value="COILED-COIL DOMAIN-CONTAINING PROTEIN 171"/>
    <property type="match status" value="1"/>
</dbReference>
<dbReference type="InterPro" id="IPR038820">
    <property type="entry name" value="CCDC171"/>
</dbReference>
<evidence type="ECO:0000313" key="3">
    <source>
        <dbReference type="Proteomes" id="UP001176940"/>
    </source>
</evidence>
<dbReference type="PANTHER" id="PTHR47899:SF1">
    <property type="entry name" value="COILED-COIL DOMAIN-CONTAINING PROTEIN 171"/>
    <property type="match status" value="1"/>
</dbReference>
<feature type="coiled-coil region" evidence="1">
    <location>
        <begin position="152"/>
        <end position="190"/>
    </location>
</feature>
<gene>
    <name evidence="2" type="ORF">RIMI_LOCUS5393862</name>
</gene>
<reference evidence="2" key="1">
    <citation type="submission" date="2023-07" db="EMBL/GenBank/DDBJ databases">
        <authorList>
            <person name="Stuckert A."/>
        </authorList>
    </citation>
    <scope>NUCLEOTIDE SEQUENCE</scope>
</reference>
<comment type="caution">
    <text evidence="2">The sequence shown here is derived from an EMBL/GenBank/DDBJ whole genome shotgun (WGS) entry which is preliminary data.</text>
</comment>
<sequence>MCIDTLISICLCESLSPNNRSEQQGFKKELQRLDVACAERESHIAQLKTELVKARDIWEQEKLRGLELEREIQKITQTFQKEAEEKITFLHGLYQQLVAGCVLLKEPESLESNFSWPELCVILQENVDALISDVHQANNTVFHLEHACKNKADVLKDLQKKHEDSLDRLAQQMREQQNAWQKKTKDLEQHYSVLLGETNSKAQNPFKTAQSAPVDRNIKKLQKNQKIRFPFVKKTKDQMALENVHIKNLLINTEKDHKSLLAACALMAGALYPLYSRAHTLATQRNFLQDQMNIYLDVQSEIRHLVQALSDSDVQKNSGSTKSPKSSGCMKHVFRRGVIVVLAAKRLQQLGRSSRTLFTWVGVRNKGPSLLVCPGGDQNSKTIRPQDEMMRCQEALKWITNADLLSAVITSMSDLFGVLNQKVSVAPQEFGYHSSAVFLTVYIEPLQMDLHRWTLQIFGRMRVFSDWIGC</sequence>
<accession>A0ABN9LA55</accession>
<organism evidence="2 3">
    <name type="scientific">Ranitomeya imitator</name>
    <name type="common">mimic poison frog</name>
    <dbReference type="NCBI Taxonomy" id="111125"/>
    <lineage>
        <taxon>Eukaryota</taxon>
        <taxon>Metazoa</taxon>
        <taxon>Chordata</taxon>
        <taxon>Craniata</taxon>
        <taxon>Vertebrata</taxon>
        <taxon>Euteleostomi</taxon>
        <taxon>Amphibia</taxon>
        <taxon>Batrachia</taxon>
        <taxon>Anura</taxon>
        <taxon>Neobatrachia</taxon>
        <taxon>Hyloidea</taxon>
        <taxon>Dendrobatidae</taxon>
        <taxon>Dendrobatinae</taxon>
        <taxon>Ranitomeya</taxon>
    </lineage>
</organism>
<dbReference type="EMBL" id="CAUEEQ010009173">
    <property type="protein sequence ID" value="CAJ0933259.1"/>
    <property type="molecule type" value="Genomic_DNA"/>
</dbReference>
<evidence type="ECO:0000256" key="1">
    <source>
        <dbReference type="SAM" id="Coils"/>
    </source>
</evidence>
<keyword evidence="1" id="KW-0175">Coiled coil</keyword>